<comment type="similarity">
    <text evidence="1 5">Belongs to the fungal hydrophobin family.</text>
</comment>
<dbReference type="AlphaFoldDB" id="A0A229WUR6"/>
<dbReference type="EMBL" id="NIDN02000300">
    <property type="protein sequence ID" value="RLL93510.1"/>
    <property type="molecule type" value="Genomic_DNA"/>
</dbReference>
<dbReference type="PROSITE" id="PS00956">
    <property type="entry name" value="HYDROPHOBIN"/>
    <property type="match status" value="1"/>
</dbReference>
<organism evidence="6 7">
    <name type="scientific">Aspergillus turcosus</name>
    <dbReference type="NCBI Taxonomy" id="1245748"/>
    <lineage>
        <taxon>Eukaryota</taxon>
        <taxon>Fungi</taxon>
        <taxon>Dikarya</taxon>
        <taxon>Ascomycota</taxon>
        <taxon>Pezizomycotina</taxon>
        <taxon>Eurotiomycetes</taxon>
        <taxon>Eurotiomycetidae</taxon>
        <taxon>Eurotiales</taxon>
        <taxon>Aspergillaceae</taxon>
        <taxon>Aspergillus</taxon>
        <taxon>Aspergillus subgen. Fumigati</taxon>
    </lineage>
</organism>
<keyword evidence="4 5" id="KW-1015">Disulfide bond</keyword>
<dbReference type="GO" id="GO:0009277">
    <property type="term" value="C:fungal-type cell wall"/>
    <property type="evidence" value="ECO:0007669"/>
    <property type="project" value="InterPro"/>
</dbReference>
<protein>
    <recommendedName>
        <fullName evidence="5">Hydrophobin</fullName>
    </recommendedName>
</protein>
<dbReference type="Pfam" id="PF01185">
    <property type="entry name" value="Hydrophobin"/>
    <property type="match status" value="1"/>
</dbReference>
<evidence type="ECO:0000313" key="6">
    <source>
        <dbReference type="EMBL" id="RLL93510.1"/>
    </source>
</evidence>
<evidence type="ECO:0000256" key="2">
    <source>
        <dbReference type="ARBA" id="ARBA00022525"/>
    </source>
</evidence>
<dbReference type="Proteomes" id="UP000215289">
    <property type="component" value="Unassembled WGS sequence"/>
</dbReference>
<keyword evidence="7" id="KW-1185">Reference proteome</keyword>
<dbReference type="OrthoDB" id="4225815at2759"/>
<feature type="signal peptide" evidence="5">
    <location>
        <begin position="1"/>
        <end position="23"/>
    </location>
</feature>
<dbReference type="InterPro" id="IPR019778">
    <property type="entry name" value="Class_I_Hydrophobin_CS"/>
</dbReference>
<name>A0A229WUR6_9EURO</name>
<dbReference type="GO" id="GO:0005199">
    <property type="term" value="F:structural constituent of cell wall"/>
    <property type="evidence" value="ECO:0007669"/>
    <property type="project" value="InterPro"/>
</dbReference>
<keyword evidence="2 5" id="KW-0964">Secreted</keyword>
<evidence type="ECO:0000256" key="1">
    <source>
        <dbReference type="ARBA" id="ARBA00010446"/>
    </source>
</evidence>
<comment type="caution">
    <text evidence="6">The sequence shown here is derived from an EMBL/GenBank/DDBJ whole genome shotgun (WGS) entry which is preliminary data.</text>
</comment>
<reference evidence="6 7" key="1">
    <citation type="submission" date="2018-08" db="EMBL/GenBank/DDBJ databases">
        <title>Draft genome sequences of two Aspergillus turcosus clinical strains isolated from bronchoalveolar lavage fluid: one azole-susceptible and the other azole-resistant.</title>
        <authorList>
            <person name="Parent-Michaud M."/>
            <person name="Dufresne P.J."/>
            <person name="Fournier E."/>
            <person name="Martineau C."/>
            <person name="Moreira S."/>
            <person name="Perkins V."/>
            <person name="De Repentigny L."/>
            <person name="Dufresne S.F."/>
        </authorList>
    </citation>
    <scope>NUCLEOTIDE SEQUENCE [LARGE SCALE GENOMIC DNA]</scope>
    <source>
        <strain evidence="6">HMR AF 1038</strain>
    </source>
</reference>
<evidence type="ECO:0000256" key="3">
    <source>
        <dbReference type="ARBA" id="ARBA00022729"/>
    </source>
</evidence>
<accession>A0A229WUR6</accession>
<dbReference type="SMART" id="SM00075">
    <property type="entry name" value="HYDRO"/>
    <property type="match status" value="1"/>
</dbReference>
<comment type="subcellular location">
    <subcellularLocation>
        <location evidence="5">Secreted</location>
        <location evidence="5">Cell wall</location>
    </subcellularLocation>
</comment>
<feature type="chain" id="PRO_5013981648" description="Hydrophobin" evidence="5">
    <location>
        <begin position="24"/>
        <end position="147"/>
    </location>
</feature>
<evidence type="ECO:0000256" key="4">
    <source>
        <dbReference type="ARBA" id="ARBA00023157"/>
    </source>
</evidence>
<dbReference type="InterPro" id="IPR001338">
    <property type="entry name" value="Class_I_Hydrophobin"/>
</dbReference>
<sequence>MKFTTSIAAVLLAVSAAAMEVSSRGVTNWGGDYPTLPGDMTVSEAAAKCGDQAQLSCCNHAVRSGDVTDMGGILKNALGGGSGNDIVEIFDQCSKLDVQVAILAIPIQDALNQRCKQNVACCQANEGDASDNLLGVDLACVALGSVL</sequence>
<gene>
    <name evidence="6" type="ORF">CFD26_103053</name>
</gene>
<keyword evidence="5" id="KW-0134">Cell wall</keyword>
<keyword evidence="3 5" id="KW-0732">Signal</keyword>
<evidence type="ECO:0000256" key="5">
    <source>
        <dbReference type="RuleBase" id="RU365009"/>
    </source>
</evidence>
<evidence type="ECO:0000313" key="7">
    <source>
        <dbReference type="Proteomes" id="UP000215289"/>
    </source>
</evidence>
<proteinExistence type="inferred from homology"/>
<dbReference type="STRING" id="1245748.A0A229WUR6"/>